<gene>
    <name evidence="1" type="ORF">GsuE55_09320</name>
</gene>
<evidence type="ECO:0000313" key="1">
    <source>
        <dbReference type="EMBL" id="BBW96099.1"/>
    </source>
</evidence>
<proteinExistence type="predicted"/>
<dbReference type="EMBL" id="AP022557">
    <property type="protein sequence ID" value="BBW96099.1"/>
    <property type="molecule type" value="Genomic_DNA"/>
</dbReference>
<reference evidence="2" key="1">
    <citation type="journal article" date="2020" name="Microbiol. Resour. Announc.">
        <title>Complete Genome Sequence of Geobacillus sp. Strain E55-1, Isolated from Mine Geyser in Japan.</title>
        <authorList>
            <person name="Miyazaki K."/>
            <person name="Hase E."/>
            <person name="Tokito N."/>
        </authorList>
    </citation>
    <scope>NUCLEOTIDE SEQUENCE [LARGE SCALE GENOMIC DNA]</scope>
    <source>
        <strain evidence="2">E55-1</strain>
    </source>
</reference>
<accession>A0A679FMC6</accession>
<evidence type="ECO:0000313" key="2">
    <source>
        <dbReference type="Proteomes" id="UP000501421"/>
    </source>
</evidence>
<sequence length="52" mass="5658">MSFVIAAESATSMDLGLLQLFMDTGEPLGIPRFVRHIAVVPIAVKRDAVFIL</sequence>
<organism evidence="1 2">
    <name type="scientific">Geobacillus subterraneus</name>
    <dbReference type="NCBI Taxonomy" id="129338"/>
    <lineage>
        <taxon>Bacteria</taxon>
        <taxon>Bacillati</taxon>
        <taxon>Bacillota</taxon>
        <taxon>Bacilli</taxon>
        <taxon>Bacillales</taxon>
        <taxon>Anoxybacillaceae</taxon>
        <taxon>Geobacillus</taxon>
    </lineage>
</organism>
<keyword evidence="2" id="KW-1185">Reference proteome</keyword>
<dbReference type="Proteomes" id="UP000501421">
    <property type="component" value="Chromosome"/>
</dbReference>
<name>A0A679FMC6_9BACL</name>
<dbReference type="AlphaFoldDB" id="A0A679FMC6"/>
<protein>
    <submittedName>
        <fullName evidence="1">Uncharacterized protein</fullName>
    </submittedName>
</protein>